<comment type="similarity">
    <text evidence="2">Belongs to the hemerythrin family.</text>
</comment>
<dbReference type="PANTHER" id="PTHR44757:SF2">
    <property type="entry name" value="BIOFILM ARCHITECTURE MAINTENANCE PROTEIN MBAA"/>
    <property type="match status" value="1"/>
</dbReference>
<dbReference type="OrthoDB" id="675397at2"/>
<dbReference type="Gene3D" id="3.20.20.450">
    <property type="entry name" value="EAL domain"/>
    <property type="match status" value="1"/>
</dbReference>
<evidence type="ECO:0000259" key="9">
    <source>
        <dbReference type="PROSITE" id="PS50883"/>
    </source>
</evidence>
<dbReference type="GO" id="GO:0071111">
    <property type="term" value="F:cyclic-guanylate-specific phosphodiesterase activity"/>
    <property type="evidence" value="ECO:0007669"/>
    <property type="project" value="UniProtKB-EC"/>
</dbReference>
<dbReference type="GO" id="GO:0046872">
    <property type="term" value="F:metal ion binding"/>
    <property type="evidence" value="ECO:0007669"/>
    <property type="project" value="UniProtKB-KW"/>
</dbReference>
<dbReference type="InterPro" id="IPR013655">
    <property type="entry name" value="PAS_fold_3"/>
</dbReference>
<dbReference type="PANTHER" id="PTHR44757">
    <property type="entry name" value="DIGUANYLATE CYCLASE DGCP"/>
    <property type="match status" value="1"/>
</dbReference>
<dbReference type="Gene3D" id="3.30.450.20">
    <property type="entry name" value="PAS domain"/>
    <property type="match status" value="1"/>
</dbReference>
<dbReference type="EMBL" id="QFWT01000005">
    <property type="protein sequence ID" value="PWI33199.1"/>
    <property type="molecule type" value="Genomic_DNA"/>
</dbReference>
<evidence type="ECO:0000256" key="5">
    <source>
        <dbReference type="ARBA" id="ARBA00022723"/>
    </source>
</evidence>
<dbReference type="InterPro" id="IPR012827">
    <property type="entry name" value="Hemerythrin_metal-bd"/>
</dbReference>
<dbReference type="Proteomes" id="UP000245362">
    <property type="component" value="Unassembled WGS sequence"/>
</dbReference>
<comment type="cofactor">
    <cofactor evidence="1">
        <name>Mg(2+)</name>
        <dbReference type="ChEBI" id="CHEBI:18420"/>
    </cofactor>
</comment>
<dbReference type="InterPro" id="IPR001633">
    <property type="entry name" value="EAL_dom"/>
</dbReference>
<dbReference type="NCBIfam" id="TIGR02481">
    <property type="entry name" value="hemeryth_dom"/>
    <property type="match status" value="1"/>
</dbReference>
<dbReference type="FunFam" id="3.20.20.450:FF:000001">
    <property type="entry name" value="Cyclic di-GMP phosphodiesterase yahA"/>
    <property type="match status" value="1"/>
</dbReference>
<keyword evidence="6" id="KW-0408">Iron</keyword>
<dbReference type="AlphaFoldDB" id="A0A2U3B8R7"/>
<keyword evidence="4" id="KW-0973">c-di-GMP</keyword>
<evidence type="ECO:0000256" key="4">
    <source>
        <dbReference type="ARBA" id="ARBA00022636"/>
    </source>
</evidence>
<dbReference type="PROSITE" id="PS50883">
    <property type="entry name" value="EAL"/>
    <property type="match status" value="1"/>
</dbReference>
<dbReference type="InterPro" id="IPR052155">
    <property type="entry name" value="Biofilm_reg_signaling"/>
</dbReference>
<dbReference type="InterPro" id="IPR035919">
    <property type="entry name" value="EAL_sf"/>
</dbReference>
<dbReference type="InterPro" id="IPR035965">
    <property type="entry name" value="PAS-like_dom_sf"/>
</dbReference>
<dbReference type="InterPro" id="IPR000700">
    <property type="entry name" value="PAS-assoc_C"/>
</dbReference>
<feature type="domain" description="PAC" evidence="8">
    <location>
        <begin position="274"/>
        <end position="327"/>
    </location>
</feature>
<dbReference type="Pfam" id="PF01814">
    <property type="entry name" value="Hemerythrin"/>
    <property type="match status" value="1"/>
</dbReference>
<dbReference type="Pfam" id="PF08447">
    <property type="entry name" value="PAS_3"/>
    <property type="match status" value="1"/>
</dbReference>
<dbReference type="FunFam" id="3.30.70.270:FF:000001">
    <property type="entry name" value="Diguanylate cyclase domain protein"/>
    <property type="match status" value="1"/>
</dbReference>
<evidence type="ECO:0000259" key="10">
    <source>
        <dbReference type="PROSITE" id="PS50887"/>
    </source>
</evidence>
<keyword evidence="12" id="KW-1185">Reference proteome</keyword>
<keyword evidence="5" id="KW-0479">Metal-binding</keyword>
<evidence type="ECO:0000256" key="3">
    <source>
        <dbReference type="ARBA" id="ARBA00012282"/>
    </source>
</evidence>
<dbReference type="Gene3D" id="2.10.70.100">
    <property type="match status" value="1"/>
</dbReference>
<proteinExistence type="inferred from homology"/>
<dbReference type="NCBIfam" id="TIGR00229">
    <property type="entry name" value="sensory_box"/>
    <property type="match status" value="1"/>
</dbReference>
<dbReference type="Pfam" id="PF00990">
    <property type="entry name" value="GGDEF"/>
    <property type="match status" value="1"/>
</dbReference>
<dbReference type="CDD" id="cd01949">
    <property type="entry name" value="GGDEF"/>
    <property type="match status" value="1"/>
</dbReference>
<evidence type="ECO:0000313" key="12">
    <source>
        <dbReference type="Proteomes" id="UP000245362"/>
    </source>
</evidence>
<dbReference type="Gene3D" id="3.30.70.270">
    <property type="match status" value="1"/>
</dbReference>
<dbReference type="SUPFAM" id="SSF47188">
    <property type="entry name" value="Hemerythrin-like"/>
    <property type="match status" value="1"/>
</dbReference>
<dbReference type="Gene3D" id="1.20.120.50">
    <property type="entry name" value="Hemerythrin-like"/>
    <property type="match status" value="1"/>
</dbReference>
<feature type="domain" description="EAL" evidence="9">
    <location>
        <begin position="506"/>
        <end position="760"/>
    </location>
</feature>
<gene>
    <name evidence="11" type="ORF">DI392_10050</name>
</gene>
<protein>
    <recommendedName>
        <fullName evidence="3">cyclic-guanylate-specific phosphodiesterase</fullName>
        <ecNumber evidence="3">3.1.4.52</ecNumber>
    </recommendedName>
</protein>
<feature type="domain" description="GGDEF" evidence="10">
    <location>
        <begin position="359"/>
        <end position="497"/>
    </location>
</feature>
<dbReference type="Pfam" id="PF00563">
    <property type="entry name" value="EAL"/>
    <property type="match status" value="1"/>
</dbReference>
<evidence type="ECO:0000256" key="7">
    <source>
        <dbReference type="ARBA" id="ARBA00051114"/>
    </source>
</evidence>
<dbReference type="NCBIfam" id="NF033749">
    <property type="entry name" value="bact_hemeryth"/>
    <property type="match status" value="1"/>
</dbReference>
<dbReference type="SMART" id="SM00052">
    <property type="entry name" value="EAL"/>
    <property type="match status" value="1"/>
</dbReference>
<evidence type="ECO:0000256" key="1">
    <source>
        <dbReference type="ARBA" id="ARBA00001946"/>
    </source>
</evidence>
<dbReference type="InterPro" id="IPR043128">
    <property type="entry name" value="Rev_trsase/Diguanyl_cyclase"/>
</dbReference>
<dbReference type="InterPro" id="IPR035938">
    <property type="entry name" value="Hemerythrin-like_sf"/>
</dbReference>
<dbReference type="InterPro" id="IPR000160">
    <property type="entry name" value="GGDEF_dom"/>
</dbReference>
<evidence type="ECO:0000256" key="2">
    <source>
        <dbReference type="ARBA" id="ARBA00010587"/>
    </source>
</evidence>
<evidence type="ECO:0000313" key="11">
    <source>
        <dbReference type="EMBL" id="PWI33199.1"/>
    </source>
</evidence>
<reference evidence="11 12" key="1">
    <citation type="submission" date="2018-05" db="EMBL/GenBank/DDBJ databases">
        <title>Vibrio limimaris sp. nov., isolated from marine sediment.</title>
        <authorList>
            <person name="Li C.-M."/>
        </authorList>
    </citation>
    <scope>NUCLEOTIDE SEQUENCE [LARGE SCALE GENOMIC DNA]</scope>
    <source>
        <strain evidence="11 12">E4404</strain>
    </source>
</reference>
<dbReference type="GO" id="GO:0071732">
    <property type="term" value="P:cellular response to nitric oxide"/>
    <property type="evidence" value="ECO:0007669"/>
    <property type="project" value="UniProtKB-ARBA"/>
</dbReference>
<dbReference type="CDD" id="cd01948">
    <property type="entry name" value="EAL"/>
    <property type="match status" value="1"/>
</dbReference>
<dbReference type="SMART" id="SM00267">
    <property type="entry name" value="GGDEF"/>
    <property type="match status" value="1"/>
</dbReference>
<comment type="catalytic activity">
    <reaction evidence="7">
        <text>3',3'-c-di-GMP + H2O = 5'-phosphoguanylyl(3'-&gt;5')guanosine + H(+)</text>
        <dbReference type="Rhea" id="RHEA:24902"/>
        <dbReference type="ChEBI" id="CHEBI:15377"/>
        <dbReference type="ChEBI" id="CHEBI:15378"/>
        <dbReference type="ChEBI" id="CHEBI:58754"/>
        <dbReference type="ChEBI" id="CHEBI:58805"/>
        <dbReference type="EC" id="3.1.4.52"/>
    </reaction>
    <physiologicalReaction direction="left-to-right" evidence="7">
        <dbReference type="Rhea" id="RHEA:24903"/>
    </physiologicalReaction>
</comment>
<dbReference type="CDD" id="cd12107">
    <property type="entry name" value="Hemerythrin"/>
    <property type="match status" value="1"/>
</dbReference>
<dbReference type="SUPFAM" id="SSF55785">
    <property type="entry name" value="PYP-like sensor domain (PAS domain)"/>
    <property type="match status" value="1"/>
</dbReference>
<dbReference type="InterPro" id="IPR029787">
    <property type="entry name" value="Nucleotide_cyclase"/>
</dbReference>
<dbReference type="PROSITE" id="PS50113">
    <property type="entry name" value="PAC"/>
    <property type="match status" value="1"/>
</dbReference>
<comment type="caution">
    <text evidence="11">The sequence shown here is derived from an EMBL/GenBank/DDBJ whole genome shotgun (WGS) entry which is preliminary data.</text>
</comment>
<sequence>MALDEHIDIFPWYDSFNIGIPEIDEQHKQLVSILNRVASFISFQNSTLNLDDLILELVDYAVYHFNTEDNYWLSTISESEPTDKHHNSHLDFIQRVHDFEQKTSILTEEEWLDELLSFLAGWLASHILESDKYMALLAKAVQSGMSLDEAKHSAEKQMRENGRNAINIILAAYKSLSSNAIRLMREIKAKNQALDMHLESERQLQAVMDYAQIGHWSLRYADQSAEWSPQIYRLFGIAENTTPELESFFCIMSQDSQKNFLDSVQHSFETGEEHRMVYQIERVNDGAKRWIECRGKVVYGEDGIPEKISGFLQDVTDRKQDEEQITQLAYYDPLTQLPNRRLLLDRLNQTIAMTQRSQTYNVLLCMDIDDFKTWNDSHGHEYGDILLQEISTRIQSCLYQGDTVSRVGGDEFVIILSNFSGNSIEVAAKAESVANRVALSISEPYFIRECQCNISASIGMVLFNDNRTSAHELMKQADIAMYQAKEGGKNTVRFYDPLMQQEIKVRMKLENELRIAIEEQQFTLFYQPQVDQSGRIFGAEALIRWNHPLDGLVCPDRFIPIAEETGLIIPMGDWVLDTACQQLNLWQQDENRRDLTLSVNVSYVQFRQPSFVDKVCELMQKYQLEHGKLKLELTESLFVDDIELVISRMTTLNNLGIEFSIDDFGTGYSSLQYIKRLPLSQLKIDRAFVSALDTNMNDQSIVNMIILMAKELGMSVIAEGVENQSQREHLEKFGCLNYQGYFFSKPIPIEEFISLSAPNF</sequence>
<dbReference type="NCBIfam" id="TIGR00254">
    <property type="entry name" value="GGDEF"/>
    <property type="match status" value="1"/>
</dbReference>
<dbReference type="InterPro" id="IPR012312">
    <property type="entry name" value="Hemerythrin-like"/>
</dbReference>
<dbReference type="InterPro" id="IPR001610">
    <property type="entry name" value="PAC"/>
</dbReference>
<dbReference type="SUPFAM" id="SSF141868">
    <property type="entry name" value="EAL domain-like"/>
    <property type="match status" value="1"/>
</dbReference>
<organism evidence="11 12">
    <name type="scientific">Vibrio albus</name>
    <dbReference type="NCBI Taxonomy" id="2200953"/>
    <lineage>
        <taxon>Bacteria</taxon>
        <taxon>Pseudomonadati</taxon>
        <taxon>Pseudomonadota</taxon>
        <taxon>Gammaproteobacteria</taxon>
        <taxon>Vibrionales</taxon>
        <taxon>Vibrionaceae</taxon>
        <taxon>Vibrio</taxon>
    </lineage>
</organism>
<evidence type="ECO:0000256" key="6">
    <source>
        <dbReference type="ARBA" id="ARBA00023004"/>
    </source>
</evidence>
<dbReference type="EC" id="3.1.4.52" evidence="3"/>
<dbReference type="SMART" id="SM00086">
    <property type="entry name" value="PAC"/>
    <property type="match status" value="1"/>
</dbReference>
<accession>A0A2U3B8R7</accession>
<dbReference type="RefSeq" id="WP_109319782.1">
    <property type="nucleotide sequence ID" value="NZ_QFWT01000005.1"/>
</dbReference>
<dbReference type="InterPro" id="IPR000014">
    <property type="entry name" value="PAS"/>
</dbReference>
<evidence type="ECO:0000259" key="8">
    <source>
        <dbReference type="PROSITE" id="PS50113"/>
    </source>
</evidence>
<dbReference type="PROSITE" id="PS50887">
    <property type="entry name" value="GGDEF"/>
    <property type="match status" value="1"/>
</dbReference>
<name>A0A2U3B8R7_9VIBR</name>
<dbReference type="SUPFAM" id="SSF55073">
    <property type="entry name" value="Nucleotide cyclase"/>
    <property type="match status" value="1"/>
</dbReference>